<dbReference type="SUPFAM" id="SSF48264">
    <property type="entry name" value="Cytochrome P450"/>
    <property type="match status" value="1"/>
</dbReference>
<dbReference type="GO" id="GO:0020037">
    <property type="term" value="F:heme binding"/>
    <property type="evidence" value="ECO:0007669"/>
    <property type="project" value="InterPro"/>
</dbReference>
<proteinExistence type="predicted"/>
<dbReference type="Gene3D" id="1.10.630.10">
    <property type="entry name" value="Cytochrome P450"/>
    <property type="match status" value="1"/>
</dbReference>
<dbReference type="OrthoDB" id="1844152at2759"/>
<dbReference type="EMBL" id="WTPW01000778">
    <property type="protein sequence ID" value="KAF0480598.1"/>
    <property type="molecule type" value="Genomic_DNA"/>
</dbReference>
<sequence length="187" mass="22338">MFGDKYIKKEDLMKYFLNDSDYVPNDVNDDYMEFLFEQLIVALFVEFLRQSKLLWKSFMFYFCYKIATRWNPELKKDIYEEQVMNYNKTNGNLTADDINKMAKLDDLLKETLRHSFLGKYFLLDKLCIYKYIKKILLHVVLKTTMSNYSYTFCTCATIPKILFTFKNVKHACPGRIFAATEIKVMLV</sequence>
<gene>
    <name evidence="1" type="ORF">F8M41_023690</name>
</gene>
<dbReference type="GO" id="GO:0016705">
    <property type="term" value="F:oxidoreductase activity, acting on paired donors, with incorporation or reduction of molecular oxygen"/>
    <property type="evidence" value="ECO:0007669"/>
    <property type="project" value="InterPro"/>
</dbReference>
<dbReference type="AlphaFoldDB" id="A0A8H4EGM8"/>
<evidence type="ECO:0000313" key="2">
    <source>
        <dbReference type="Proteomes" id="UP000439903"/>
    </source>
</evidence>
<keyword evidence="2" id="KW-1185">Reference proteome</keyword>
<accession>A0A8H4EGM8</accession>
<evidence type="ECO:0000313" key="1">
    <source>
        <dbReference type="EMBL" id="KAF0480598.1"/>
    </source>
</evidence>
<dbReference type="GO" id="GO:0004497">
    <property type="term" value="F:monooxygenase activity"/>
    <property type="evidence" value="ECO:0007669"/>
    <property type="project" value="InterPro"/>
</dbReference>
<dbReference type="GO" id="GO:0005506">
    <property type="term" value="F:iron ion binding"/>
    <property type="evidence" value="ECO:0007669"/>
    <property type="project" value="InterPro"/>
</dbReference>
<dbReference type="Proteomes" id="UP000439903">
    <property type="component" value="Unassembled WGS sequence"/>
</dbReference>
<reference evidence="1 2" key="1">
    <citation type="journal article" date="2019" name="Environ. Microbiol.">
        <title>At the nexus of three kingdoms: the genome of the mycorrhizal fungus Gigaspora margarita provides insights into plant, endobacterial and fungal interactions.</title>
        <authorList>
            <person name="Venice F."/>
            <person name="Ghignone S."/>
            <person name="Salvioli di Fossalunga A."/>
            <person name="Amselem J."/>
            <person name="Novero M."/>
            <person name="Xianan X."/>
            <person name="Sedzielewska Toro K."/>
            <person name="Morin E."/>
            <person name="Lipzen A."/>
            <person name="Grigoriev I.V."/>
            <person name="Henrissat B."/>
            <person name="Martin F.M."/>
            <person name="Bonfante P."/>
        </authorList>
    </citation>
    <scope>NUCLEOTIDE SEQUENCE [LARGE SCALE GENOMIC DNA]</scope>
    <source>
        <strain evidence="1 2">BEG34</strain>
    </source>
</reference>
<organism evidence="1 2">
    <name type="scientific">Gigaspora margarita</name>
    <dbReference type="NCBI Taxonomy" id="4874"/>
    <lineage>
        <taxon>Eukaryota</taxon>
        <taxon>Fungi</taxon>
        <taxon>Fungi incertae sedis</taxon>
        <taxon>Mucoromycota</taxon>
        <taxon>Glomeromycotina</taxon>
        <taxon>Glomeromycetes</taxon>
        <taxon>Diversisporales</taxon>
        <taxon>Gigasporaceae</taxon>
        <taxon>Gigaspora</taxon>
    </lineage>
</organism>
<dbReference type="InterPro" id="IPR036396">
    <property type="entry name" value="Cyt_P450_sf"/>
</dbReference>
<name>A0A8H4EGM8_GIGMA</name>
<protein>
    <submittedName>
        <fullName evidence="1">Cytochrome P450</fullName>
    </submittedName>
</protein>
<comment type="caution">
    <text evidence="1">The sequence shown here is derived from an EMBL/GenBank/DDBJ whole genome shotgun (WGS) entry which is preliminary data.</text>
</comment>